<dbReference type="GO" id="GO:0101006">
    <property type="term" value="F:protein histidine phosphatase activity"/>
    <property type="evidence" value="ECO:0007669"/>
    <property type="project" value="InterPro"/>
</dbReference>
<dbReference type="InterPro" id="IPR004449">
    <property type="entry name" value="SixA"/>
</dbReference>
<comment type="caution">
    <text evidence="1">The sequence shown here is derived from an EMBL/GenBank/DDBJ whole genome shotgun (WGS) entry which is preliminary data.</text>
</comment>
<dbReference type="SMART" id="SM00855">
    <property type="entry name" value="PGAM"/>
    <property type="match status" value="1"/>
</dbReference>
<keyword evidence="2" id="KW-1185">Reference proteome</keyword>
<dbReference type="NCBIfam" id="TIGR00249">
    <property type="entry name" value="sixA"/>
    <property type="match status" value="1"/>
</dbReference>
<dbReference type="SUPFAM" id="SSF53254">
    <property type="entry name" value="Phosphoglycerate mutase-like"/>
    <property type="match status" value="1"/>
</dbReference>
<dbReference type="Pfam" id="PF00300">
    <property type="entry name" value="His_Phos_1"/>
    <property type="match status" value="1"/>
</dbReference>
<dbReference type="InterPro" id="IPR013078">
    <property type="entry name" value="His_Pase_superF_clade-1"/>
</dbReference>
<dbReference type="OrthoDB" id="280692at2"/>
<dbReference type="EMBL" id="SNZA01000001">
    <property type="protein sequence ID" value="TDR15064.1"/>
    <property type="molecule type" value="Genomic_DNA"/>
</dbReference>
<dbReference type="AlphaFoldDB" id="A0A4R6XC09"/>
<dbReference type="GO" id="GO:0005737">
    <property type="term" value="C:cytoplasm"/>
    <property type="evidence" value="ECO:0007669"/>
    <property type="project" value="InterPro"/>
</dbReference>
<proteinExistence type="predicted"/>
<sequence>MASNLKRLYVMRHGHAEPFGYDNDAQRELTTQGFAEVRQTAEQFAVKQEDFDAIFVSPYIRTQQTANEFIKVLGTGANFQTVDLITPSGKPLDVALWLHDLPYSSVLLVTHQPFAHQLVDMLADEPLPYEFQMTTATMAALEGELFATACCQFKWAISPKL</sequence>
<dbReference type="Proteomes" id="UP000295729">
    <property type="component" value="Unassembled WGS sequence"/>
</dbReference>
<dbReference type="Gene3D" id="3.40.50.1240">
    <property type="entry name" value="Phosphoglycerate mutase-like"/>
    <property type="match status" value="1"/>
</dbReference>
<protein>
    <submittedName>
        <fullName evidence="1">Phosphohistidine phosphatase SixA</fullName>
    </submittedName>
</protein>
<evidence type="ECO:0000313" key="2">
    <source>
        <dbReference type="Proteomes" id="UP000295729"/>
    </source>
</evidence>
<reference evidence="1 2" key="1">
    <citation type="submission" date="2019-03" db="EMBL/GenBank/DDBJ databases">
        <title>Genomic Encyclopedia of Type Strains, Phase IV (KMG-IV): sequencing the most valuable type-strain genomes for metagenomic binning, comparative biology and taxonomic classification.</title>
        <authorList>
            <person name="Goeker M."/>
        </authorList>
    </citation>
    <scope>NUCLEOTIDE SEQUENCE [LARGE SCALE GENOMIC DNA]</scope>
    <source>
        <strain evidence="1 2">DSM 5604</strain>
    </source>
</reference>
<name>A0A4R6XC09_9GAMM</name>
<organism evidence="1 2">
    <name type="scientific">Marinomonas communis</name>
    <dbReference type="NCBI Taxonomy" id="28254"/>
    <lineage>
        <taxon>Bacteria</taxon>
        <taxon>Pseudomonadati</taxon>
        <taxon>Pseudomonadota</taxon>
        <taxon>Gammaproteobacteria</taxon>
        <taxon>Oceanospirillales</taxon>
        <taxon>Oceanospirillaceae</taxon>
        <taxon>Marinomonas</taxon>
    </lineage>
</organism>
<dbReference type="RefSeq" id="WP_133559699.1">
    <property type="nucleotide sequence ID" value="NZ_SNZA01000001.1"/>
</dbReference>
<dbReference type="CDD" id="cd07067">
    <property type="entry name" value="HP_PGM_like"/>
    <property type="match status" value="1"/>
</dbReference>
<gene>
    <name evidence="1" type="ORF">C8D85_0418</name>
</gene>
<dbReference type="InterPro" id="IPR029033">
    <property type="entry name" value="His_PPase_superfam"/>
</dbReference>
<accession>A0A4R6XC09</accession>
<evidence type="ECO:0000313" key="1">
    <source>
        <dbReference type="EMBL" id="TDR15064.1"/>
    </source>
</evidence>